<accession>A0A286FDS1</accession>
<gene>
    <name evidence="1" type="ORF">SAMN06269250_1771</name>
</gene>
<reference evidence="2" key="1">
    <citation type="submission" date="2017-09" db="EMBL/GenBank/DDBJ databases">
        <authorList>
            <person name="Varghese N."/>
            <person name="Submissions S."/>
        </authorList>
    </citation>
    <scope>NUCLEOTIDE SEQUENCE [LARGE SCALE GENOMIC DNA]</scope>
    <source>
        <strain evidence="2">DSM 29961</strain>
    </source>
</reference>
<name>A0A286FDS1_9BACT</name>
<sequence>MNGKLSLLFGLLLYQQTGLAERFQLAHVSIAPH</sequence>
<evidence type="ECO:0000313" key="1">
    <source>
        <dbReference type="EMBL" id="SOD81385.1"/>
    </source>
</evidence>
<proteinExistence type="predicted"/>
<protein>
    <submittedName>
        <fullName evidence="1">Uncharacterized protein</fullName>
    </submittedName>
</protein>
<dbReference type="Proteomes" id="UP000219452">
    <property type="component" value="Unassembled WGS sequence"/>
</dbReference>
<keyword evidence="2" id="KW-1185">Reference proteome</keyword>
<dbReference type="EMBL" id="OCNH01000001">
    <property type="protein sequence ID" value="SOD81385.1"/>
    <property type="molecule type" value="Genomic_DNA"/>
</dbReference>
<evidence type="ECO:0000313" key="2">
    <source>
        <dbReference type="Proteomes" id="UP000219452"/>
    </source>
</evidence>
<organism evidence="1 2">
    <name type="scientific">Spirosoma fluviale</name>
    <dbReference type="NCBI Taxonomy" id="1597977"/>
    <lineage>
        <taxon>Bacteria</taxon>
        <taxon>Pseudomonadati</taxon>
        <taxon>Bacteroidota</taxon>
        <taxon>Cytophagia</taxon>
        <taxon>Cytophagales</taxon>
        <taxon>Cytophagaceae</taxon>
        <taxon>Spirosoma</taxon>
    </lineage>
</organism>
<dbReference type="AlphaFoldDB" id="A0A286FDS1"/>